<accession>A0A5D0CQ42</accession>
<name>A0A5D0CQ42_9BACL</name>
<dbReference type="InterPro" id="IPR002931">
    <property type="entry name" value="Transglutaminase-like"/>
</dbReference>
<reference evidence="3 4" key="1">
    <citation type="submission" date="2019-08" db="EMBL/GenBank/DDBJ databases">
        <title>Genome sequencing of Paenibacillus faecis DSM 23593(T).</title>
        <authorList>
            <person name="Kook J.-K."/>
            <person name="Park S.-N."/>
            <person name="Lim Y.K."/>
        </authorList>
    </citation>
    <scope>NUCLEOTIDE SEQUENCE [LARGE SCALE GENOMIC DNA]</scope>
    <source>
        <strain evidence="3 4">DSM 23593</strain>
    </source>
</reference>
<proteinExistence type="predicted"/>
<dbReference type="OrthoDB" id="9804872at2"/>
<keyword evidence="1" id="KW-0812">Transmembrane</keyword>
<dbReference type="PANTHER" id="PTHR42736:SF1">
    <property type="entry name" value="PROTEIN-GLUTAMINE GAMMA-GLUTAMYLTRANSFERASE"/>
    <property type="match status" value="1"/>
</dbReference>
<dbReference type="Pfam" id="PF01841">
    <property type="entry name" value="Transglut_core"/>
    <property type="match status" value="1"/>
</dbReference>
<keyword evidence="1" id="KW-1133">Transmembrane helix</keyword>
<evidence type="ECO:0000259" key="2">
    <source>
        <dbReference type="SMART" id="SM00460"/>
    </source>
</evidence>
<keyword evidence="4" id="KW-1185">Reference proteome</keyword>
<dbReference type="RefSeq" id="WP_148455830.1">
    <property type="nucleotide sequence ID" value="NZ_VSDO01000004.1"/>
</dbReference>
<dbReference type="Gene3D" id="3.10.620.30">
    <property type="match status" value="1"/>
</dbReference>
<feature type="transmembrane region" description="Helical" evidence="1">
    <location>
        <begin position="642"/>
        <end position="661"/>
    </location>
</feature>
<keyword evidence="1" id="KW-0472">Membrane</keyword>
<dbReference type="SUPFAM" id="SSF54001">
    <property type="entry name" value="Cysteine proteinases"/>
    <property type="match status" value="1"/>
</dbReference>
<feature type="transmembrane region" description="Helical" evidence="1">
    <location>
        <begin position="37"/>
        <end position="57"/>
    </location>
</feature>
<feature type="transmembrane region" description="Helical" evidence="1">
    <location>
        <begin position="667"/>
        <end position="687"/>
    </location>
</feature>
<evidence type="ECO:0000313" key="4">
    <source>
        <dbReference type="Proteomes" id="UP000325218"/>
    </source>
</evidence>
<feature type="transmembrane region" description="Helical" evidence="1">
    <location>
        <begin position="174"/>
        <end position="195"/>
    </location>
</feature>
<dbReference type="AlphaFoldDB" id="A0A5D0CQ42"/>
<feature type="transmembrane region" description="Helical" evidence="1">
    <location>
        <begin position="148"/>
        <end position="167"/>
    </location>
</feature>
<dbReference type="InterPro" id="IPR038765">
    <property type="entry name" value="Papain-like_cys_pep_sf"/>
</dbReference>
<dbReference type="PANTHER" id="PTHR42736">
    <property type="entry name" value="PROTEIN-GLUTAMINE GAMMA-GLUTAMYLTRANSFERASE"/>
    <property type="match status" value="1"/>
</dbReference>
<dbReference type="SMART" id="SM00460">
    <property type="entry name" value="TGc"/>
    <property type="match status" value="1"/>
</dbReference>
<evidence type="ECO:0000256" key="1">
    <source>
        <dbReference type="SAM" id="Phobius"/>
    </source>
</evidence>
<sequence length="796" mass="87299">MSSPKLQGGGSPIPASAAGPVVSAAVPAPSRRRRFAAVWQPLLISALLFGLFGEWLYPLRVFMAGDSGRTVGLFLVLTGVLLAAGCLRLPSYFFVLVPPLMIGSSMFFLYGLEDGASWFAGYARLLSADVTEIFETGRLYGISGETRFLLLLIGWTLLVVSVQMLALSKQSILLFFLATLIYLLLLEMTGSVQVYHGLVRSAGWGLALQALLFRCHLRLGPSGGDEGALTYGSEVARVPGGSSEGGSGLLTGTTITAFCVLGALGLSLLLPVQPVRPISWSQVIHTWEEWSGARLTGSRPDDYALSGYSKDDTRLGVPLRLRHETFFTAISPQQTYWRGESKSVYTGRGWSAHASGSRASDKWSPSLAQVNEELAKERRGVPSNQTIRQTVVFKGQVNGTSPLFSGGLPLAVERLFSERPGGSGRANTRFDPYADAVYAEPGASGQKLYGYELTAVVPSASPERLRLAAGADPEAISARELQLPQTLPERVKRLGRELTSRQANRYDAVQAVSSYLEEQYAYSLDTKTPPEGADFVDYFLFEQKMGYCDHFSTAMTVLLRSGGIPARWVKGFAPGTPVSDDEQRYQVSYADAHSWVEVYFPGAGWIPFDPTPGFEPAVAADMTPLTDGDAALTGGPLDWDKVLAFTGMLVKKGSAVLFVGWSWVRTHLLPVTSVLLALIFLISMGVIHRKTWIRRSGFLLRLYLLRRRRRFPGKDELLRAADVVWRELSLSYGEKTAAMTGREYVERISPLLGDRAGQLGRFLRDWEHLYYGGSGFDRTRSRDFLKLCRGLAFPER</sequence>
<dbReference type="Proteomes" id="UP000325218">
    <property type="component" value="Unassembled WGS sequence"/>
</dbReference>
<gene>
    <name evidence="3" type="ORF">FRY98_21650</name>
</gene>
<feature type="domain" description="Transglutaminase-like" evidence="2">
    <location>
        <begin position="540"/>
        <end position="612"/>
    </location>
</feature>
<feature type="transmembrane region" description="Helical" evidence="1">
    <location>
        <begin position="249"/>
        <end position="270"/>
    </location>
</feature>
<evidence type="ECO:0000313" key="3">
    <source>
        <dbReference type="EMBL" id="TYA11720.1"/>
    </source>
</evidence>
<dbReference type="InterPro" id="IPR052901">
    <property type="entry name" value="Bact_TGase-like"/>
</dbReference>
<dbReference type="EMBL" id="VSDO01000004">
    <property type="protein sequence ID" value="TYA11720.1"/>
    <property type="molecule type" value="Genomic_DNA"/>
</dbReference>
<feature type="transmembrane region" description="Helical" evidence="1">
    <location>
        <begin position="69"/>
        <end position="87"/>
    </location>
</feature>
<protein>
    <submittedName>
        <fullName evidence="3">Transglutaminase domain-containing protein</fullName>
    </submittedName>
</protein>
<feature type="transmembrane region" description="Helical" evidence="1">
    <location>
        <begin position="92"/>
        <end position="112"/>
    </location>
</feature>
<comment type="caution">
    <text evidence="3">The sequence shown here is derived from an EMBL/GenBank/DDBJ whole genome shotgun (WGS) entry which is preliminary data.</text>
</comment>
<organism evidence="3 4">
    <name type="scientific">Paenibacillus faecis</name>
    <dbReference type="NCBI Taxonomy" id="862114"/>
    <lineage>
        <taxon>Bacteria</taxon>
        <taxon>Bacillati</taxon>
        <taxon>Bacillota</taxon>
        <taxon>Bacilli</taxon>
        <taxon>Bacillales</taxon>
        <taxon>Paenibacillaceae</taxon>
        <taxon>Paenibacillus</taxon>
    </lineage>
</organism>